<gene>
    <name evidence="12" type="ORF">R9Z33_09985</name>
</gene>
<dbReference type="InterPro" id="IPR019834">
    <property type="entry name" value="Glyco_hydro_8_CS"/>
</dbReference>
<evidence type="ECO:0000256" key="2">
    <source>
        <dbReference type="ARBA" id="ARBA00009209"/>
    </source>
</evidence>
<dbReference type="EC" id="3.2.1.-" evidence="9"/>
<dbReference type="SUPFAM" id="SSF48208">
    <property type="entry name" value="Six-hairpin glycosidases"/>
    <property type="match status" value="1"/>
</dbReference>
<evidence type="ECO:0000256" key="4">
    <source>
        <dbReference type="ARBA" id="ARBA00022801"/>
    </source>
</evidence>
<evidence type="ECO:0000256" key="1">
    <source>
        <dbReference type="ARBA" id="ARBA00000966"/>
    </source>
</evidence>
<keyword evidence="7 9" id="KW-0119">Carbohydrate metabolism</keyword>
<evidence type="ECO:0000313" key="12">
    <source>
        <dbReference type="EMBL" id="WPB87190.1"/>
    </source>
</evidence>
<keyword evidence="6 9" id="KW-0326">Glycosidase</keyword>
<proteinExistence type="inferred from homology"/>
<evidence type="ECO:0000256" key="10">
    <source>
        <dbReference type="SAM" id="MobiDB-lite"/>
    </source>
</evidence>
<evidence type="ECO:0000256" key="7">
    <source>
        <dbReference type="ARBA" id="ARBA00023326"/>
    </source>
</evidence>
<dbReference type="InterPro" id="IPR008928">
    <property type="entry name" value="6-hairpin_glycosidase_sf"/>
</dbReference>
<comment type="similarity">
    <text evidence="2 9">Belongs to the glycosyl hydrolase 8 (cellulase D) family.</text>
</comment>
<feature type="region of interest" description="Disordered" evidence="10">
    <location>
        <begin position="379"/>
        <end position="423"/>
    </location>
</feature>
<dbReference type="Gene3D" id="1.50.10.10">
    <property type="match status" value="1"/>
</dbReference>
<evidence type="ECO:0000256" key="8">
    <source>
        <dbReference type="PROSITE-ProRule" id="PRU10058"/>
    </source>
</evidence>
<comment type="catalytic activity">
    <reaction evidence="1">
        <text>Endohydrolysis of (1-&gt;4)-beta-D-glucosidic linkages in cellulose, lichenin and cereal beta-D-glucans.</text>
        <dbReference type="EC" id="3.2.1.4"/>
    </reaction>
</comment>
<keyword evidence="3 11" id="KW-0732">Signal</keyword>
<name>A0ABZ0PPZ6_9PROT</name>
<dbReference type="InterPro" id="IPR002037">
    <property type="entry name" value="Glyco_hydro_8"/>
</dbReference>
<evidence type="ECO:0000256" key="11">
    <source>
        <dbReference type="SAM" id="SignalP"/>
    </source>
</evidence>
<evidence type="ECO:0000256" key="3">
    <source>
        <dbReference type="ARBA" id="ARBA00022729"/>
    </source>
</evidence>
<keyword evidence="7 9" id="KW-0624">Polysaccharide degradation</keyword>
<accession>A0ABZ0PPZ6</accession>
<dbReference type="RefSeq" id="WP_318651144.1">
    <property type="nucleotide sequence ID" value="NZ_CP137852.1"/>
</dbReference>
<feature type="active site" description="Nucleophile" evidence="8">
    <location>
        <position position="119"/>
    </location>
</feature>
<feature type="signal peptide" evidence="11">
    <location>
        <begin position="1"/>
        <end position="25"/>
    </location>
</feature>
<protein>
    <recommendedName>
        <fullName evidence="9">Glucanase</fullName>
        <ecNumber evidence="9">3.2.1.-</ecNumber>
    </recommendedName>
</protein>
<dbReference type="PRINTS" id="PR00735">
    <property type="entry name" value="GLHYDRLASE8"/>
</dbReference>
<feature type="chain" id="PRO_5046881638" description="Glucanase" evidence="11">
    <location>
        <begin position="26"/>
        <end position="423"/>
    </location>
</feature>
<evidence type="ECO:0000256" key="6">
    <source>
        <dbReference type="ARBA" id="ARBA00023295"/>
    </source>
</evidence>
<dbReference type="PROSITE" id="PS00812">
    <property type="entry name" value="GLYCOSYL_HYDROL_F8"/>
    <property type="match status" value="1"/>
</dbReference>
<reference evidence="12 13" key="1">
    <citation type="submission" date="2023-11" db="EMBL/GenBank/DDBJ databases">
        <title>Arctic aerobic anoxygenic photoheterotroph Sediminicoccus rosea KRV36 adapts its photosynthesis to long days of polar summer.</title>
        <authorList>
            <person name="Tomasch J."/>
            <person name="Kopejtka K."/>
            <person name="Bily T."/>
            <person name="Gardiner A.T."/>
            <person name="Gardian Z."/>
            <person name="Shivaramu S."/>
            <person name="Koblizek M."/>
            <person name="Engelhardt F."/>
            <person name="Kaftan D."/>
        </authorList>
    </citation>
    <scope>NUCLEOTIDE SEQUENCE [LARGE SCALE GENOMIC DNA]</scope>
    <source>
        <strain evidence="12 13">R-30</strain>
    </source>
</reference>
<evidence type="ECO:0000256" key="5">
    <source>
        <dbReference type="ARBA" id="ARBA00023001"/>
    </source>
</evidence>
<dbReference type="Pfam" id="PF01270">
    <property type="entry name" value="Glyco_hydro_8"/>
    <property type="match status" value="1"/>
</dbReference>
<sequence length="423" mass="46606">MPLALTHRALILLAAFLLTLAPALAAPPPPPGPNEWQAYVRRYMAPEGRIIDTANRGISHSEGQGYSMLFAVHFDDRARFDLMWNWTRRNLARPSDSLAAWRFDPNSRAGVTDMNNATDGDIFIAWSLLMAAERWNVPAYREAAQRITADILRCCVIEFQGRTLLLPGIHGFQDSQGVIINLSYYAFPALRALSRLVPDARWAALEQDGLRLMDEAAFGRWRLPPDWLLLPAQGGPPVNAGRWPNRFAWDAVRVPLNLAWQGLDVGPLPASREFWDFPNHPRRPPAWVDLGTGEIAPYPGHAGIRAIHALVRSRFGETVGTPLGVADAPDYFGAALVLQTRIAPHMAPQPPALVPPTPATPPSRTERLMGAAQAAWARWRGDEEVAEPPSPAPVQAQWSRNLSAEQSQVRGVPAGLRGLAPPR</sequence>
<dbReference type="GO" id="GO:0016787">
    <property type="term" value="F:hydrolase activity"/>
    <property type="evidence" value="ECO:0007669"/>
    <property type="project" value="UniProtKB-KW"/>
</dbReference>
<feature type="compositionally biased region" description="Polar residues" evidence="10">
    <location>
        <begin position="398"/>
        <end position="409"/>
    </location>
</feature>
<evidence type="ECO:0000313" key="13">
    <source>
        <dbReference type="Proteomes" id="UP001305521"/>
    </source>
</evidence>
<organism evidence="12 13">
    <name type="scientific">Sediminicoccus rosea</name>
    <dbReference type="NCBI Taxonomy" id="1225128"/>
    <lineage>
        <taxon>Bacteria</taxon>
        <taxon>Pseudomonadati</taxon>
        <taxon>Pseudomonadota</taxon>
        <taxon>Alphaproteobacteria</taxon>
        <taxon>Acetobacterales</taxon>
        <taxon>Roseomonadaceae</taxon>
        <taxon>Sediminicoccus</taxon>
    </lineage>
</organism>
<dbReference type="EMBL" id="CP137852">
    <property type="protein sequence ID" value="WPB87190.1"/>
    <property type="molecule type" value="Genomic_DNA"/>
</dbReference>
<dbReference type="InterPro" id="IPR012341">
    <property type="entry name" value="6hp_glycosidase-like_sf"/>
</dbReference>
<keyword evidence="5" id="KW-0136">Cellulose degradation</keyword>
<keyword evidence="13" id="KW-1185">Reference proteome</keyword>
<keyword evidence="4 9" id="KW-0378">Hydrolase</keyword>
<dbReference type="Proteomes" id="UP001305521">
    <property type="component" value="Chromosome"/>
</dbReference>
<evidence type="ECO:0000256" key="9">
    <source>
        <dbReference type="RuleBase" id="RU361167"/>
    </source>
</evidence>